<dbReference type="InterPro" id="IPR000845">
    <property type="entry name" value="Nucleoside_phosphorylase_d"/>
</dbReference>
<dbReference type="InterPro" id="IPR010044">
    <property type="entry name" value="MTAP"/>
</dbReference>
<proteinExistence type="inferred from homology"/>
<evidence type="ECO:0000313" key="7">
    <source>
        <dbReference type="Proteomes" id="UP000316562"/>
    </source>
</evidence>
<reference evidence="6 7" key="1">
    <citation type="journal article" date="2019" name="ISME J.">
        <title>Insights into ecological role of a new deltaproteobacterial order Candidatus Acidulodesulfobacterales by metagenomics and metatranscriptomics.</title>
        <authorList>
            <person name="Tan S."/>
            <person name="Liu J."/>
            <person name="Fang Y."/>
            <person name="Hedlund B.P."/>
            <person name="Lian Z.H."/>
            <person name="Huang L.Y."/>
            <person name="Li J.T."/>
            <person name="Huang L.N."/>
            <person name="Li W.J."/>
            <person name="Jiang H.C."/>
            <person name="Dong H.L."/>
            <person name="Shu W.S."/>
        </authorList>
    </citation>
    <scope>NUCLEOTIDE SEQUENCE [LARGE SCALE GENOMIC DNA]</scope>
    <source>
        <strain evidence="6">AP2</strain>
    </source>
</reference>
<keyword evidence="1 4" id="KW-0328">Glycosyltransferase</keyword>
<dbReference type="NCBIfam" id="TIGR01694">
    <property type="entry name" value="MTAP"/>
    <property type="match status" value="1"/>
</dbReference>
<feature type="binding site" evidence="4">
    <location>
        <position position="192"/>
    </location>
    <ligand>
        <name>substrate</name>
    </ligand>
</feature>
<evidence type="ECO:0000256" key="4">
    <source>
        <dbReference type="HAMAP-Rule" id="MF_01963"/>
    </source>
</evidence>
<dbReference type="EC" id="2.4.2.28" evidence="4"/>
<dbReference type="HAMAP" id="MF_01963">
    <property type="entry name" value="MTAP"/>
    <property type="match status" value="1"/>
</dbReference>
<dbReference type="UniPathway" id="UPA00904">
    <property type="reaction ID" value="UER00873"/>
</dbReference>
<dbReference type="CDD" id="cd09010">
    <property type="entry name" value="MTAP_SsMTAPII_like_MTIP"/>
    <property type="match status" value="1"/>
</dbReference>
<feature type="binding site" evidence="4">
    <location>
        <position position="193"/>
    </location>
    <ligand>
        <name>phosphate</name>
        <dbReference type="ChEBI" id="CHEBI:43474"/>
    </ligand>
</feature>
<organism evidence="6 7">
    <name type="scientific">Acididesulfobacter guangdongensis</name>
    <dbReference type="NCBI Taxonomy" id="2597225"/>
    <lineage>
        <taxon>Bacteria</taxon>
        <taxon>Deltaproteobacteria</taxon>
        <taxon>Candidatus Acidulodesulfobacterales</taxon>
        <taxon>Candidatus Acididesulfobacter</taxon>
    </lineage>
</organism>
<dbReference type="PANTHER" id="PTHR42679">
    <property type="entry name" value="S-METHYL-5'-THIOADENOSINE PHOSPHORYLASE"/>
    <property type="match status" value="1"/>
</dbReference>
<comment type="caution">
    <text evidence="6">The sequence shown here is derived from an EMBL/GenBank/DDBJ whole genome shotgun (WGS) entry which is preliminary data.</text>
</comment>
<name>A0A519BHL6_ACIG2</name>
<dbReference type="Pfam" id="PF01048">
    <property type="entry name" value="PNP_UDP_1"/>
    <property type="match status" value="1"/>
</dbReference>
<sequence>MENDKLKNSRNILGIIGGSGLYNIEGLNNIKEVAADTPFGAPSDNLIFGEIDGKQLVFIPRHGRGHKILPSEINYAANIYALKAAGVSKVISVSAVGSLKKEIIPGDMVIVDQFFDFTKNRKNTFFGDGIVAHVSMAEPVCPCLRNIVIDSCKSLGIRYHSEGTYICIEGPQFSSKAESLFFKNSGFDVIGMTNATEAKFAREASLCYTTIAMATDYDCWHEDEENVNADIIIKILNENAEKAKNIIKEAIKHIAYGDNAGNDNINNNINDIADIDNRNDNAYANINKIHYSNNINPEGNIYNVCSCSCPSSLEHAVVTAKKDVPEQILKKLAIFEIYK</sequence>
<comment type="function">
    <text evidence="4">Catalyzes the reversible phosphorylation of S-methyl-5'-thioadenosine (MTA) to adenine and 5-methylthioribose-1-phosphate. Involved in the breakdown of MTA, a major by-product of polyamine biosynthesis. Responsible for the first step in the methionine salvage pathway after MTA has been generated from S-adenosylmethionine. Has broad substrate specificity with 6-aminopurine nucleosides as preferred substrates.</text>
</comment>
<dbReference type="SUPFAM" id="SSF53167">
    <property type="entry name" value="Purine and uridine phosphorylases"/>
    <property type="match status" value="1"/>
</dbReference>
<feature type="site" description="Important for substrate specificity" evidence="4">
    <location>
        <position position="229"/>
    </location>
</feature>
<feature type="binding site" evidence="4">
    <location>
        <position position="19"/>
    </location>
    <ligand>
        <name>phosphate</name>
        <dbReference type="ChEBI" id="CHEBI:43474"/>
    </ligand>
</feature>
<evidence type="ECO:0000256" key="3">
    <source>
        <dbReference type="ARBA" id="ARBA00022726"/>
    </source>
</evidence>
<feature type="site" description="Important for substrate specificity" evidence="4">
    <location>
        <position position="174"/>
    </location>
</feature>
<feature type="domain" description="Nucleoside phosphorylase" evidence="5">
    <location>
        <begin position="13"/>
        <end position="252"/>
    </location>
</feature>
<evidence type="ECO:0000256" key="1">
    <source>
        <dbReference type="ARBA" id="ARBA00022676"/>
    </source>
</evidence>
<evidence type="ECO:0000259" key="5">
    <source>
        <dbReference type="Pfam" id="PF01048"/>
    </source>
</evidence>
<comment type="catalytic activity">
    <reaction evidence="4">
        <text>S-methyl-5'-thioadenosine + phosphate = 5-(methylsulfanyl)-alpha-D-ribose 1-phosphate + adenine</text>
        <dbReference type="Rhea" id="RHEA:11852"/>
        <dbReference type="ChEBI" id="CHEBI:16708"/>
        <dbReference type="ChEBI" id="CHEBI:17509"/>
        <dbReference type="ChEBI" id="CHEBI:43474"/>
        <dbReference type="ChEBI" id="CHEBI:58533"/>
        <dbReference type="EC" id="2.4.2.28"/>
    </reaction>
</comment>
<feature type="binding site" evidence="4">
    <location>
        <begin position="94"/>
        <end position="95"/>
    </location>
    <ligand>
        <name>phosphate</name>
        <dbReference type="ChEBI" id="CHEBI:43474"/>
    </ligand>
</feature>
<dbReference type="Proteomes" id="UP000316562">
    <property type="component" value="Unassembled WGS sequence"/>
</dbReference>
<feature type="binding site" evidence="4">
    <location>
        <begin position="61"/>
        <end position="62"/>
    </location>
    <ligand>
        <name>phosphate</name>
        <dbReference type="ChEBI" id="CHEBI:43474"/>
    </ligand>
</feature>
<comment type="subunit">
    <text evidence="4">Homohexamer. Dimer of a homotrimer.</text>
</comment>
<comment type="pathway">
    <text evidence="4">Amino-acid biosynthesis; L-methionine biosynthesis via salvage pathway; S-methyl-5-thio-alpha-D-ribose 1-phosphate from S-methyl-5'-thioadenosine (phosphorylase route): step 1/1.</text>
</comment>
<dbReference type="GO" id="GO:0005829">
    <property type="term" value="C:cytosol"/>
    <property type="evidence" value="ECO:0007669"/>
    <property type="project" value="TreeGrafter"/>
</dbReference>
<feature type="binding site" evidence="4">
    <location>
        <begin position="216"/>
        <end position="218"/>
    </location>
    <ligand>
        <name>substrate</name>
    </ligand>
</feature>
<dbReference type="InterPro" id="IPR018099">
    <property type="entry name" value="Purine_phosphorylase-2_CS"/>
</dbReference>
<dbReference type="EMBL" id="SGBC01000001">
    <property type="protein sequence ID" value="RZD16765.1"/>
    <property type="molecule type" value="Genomic_DNA"/>
</dbReference>
<comment type="similarity">
    <text evidence="4">Belongs to the PNP/MTAP phosphorylase family. MTAP subfamily.</text>
</comment>
<protein>
    <recommendedName>
        <fullName evidence="4">S-methyl-5'-thioadenosine phosphorylase</fullName>
        <ecNumber evidence="4">2.4.2.28</ecNumber>
    </recommendedName>
    <alternativeName>
        <fullName evidence="4">5'-methylthioadenosine phosphorylase</fullName>
        <shortName evidence="4">MTA phosphorylase</shortName>
        <shortName evidence="4">MTAP</shortName>
    </alternativeName>
</protein>
<dbReference type="GO" id="GO:0006166">
    <property type="term" value="P:purine ribonucleoside salvage"/>
    <property type="evidence" value="ECO:0007669"/>
    <property type="project" value="UniProtKB-KW"/>
</dbReference>
<dbReference type="PANTHER" id="PTHR42679:SF2">
    <property type="entry name" value="S-METHYL-5'-THIOADENOSINE PHOSPHORYLASE"/>
    <property type="match status" value="1"/>
</dbReference>
<evidence type="ECO:0000313" key="6">
    <source>
        <dbReference type="EMBL" id="RZD16765.1"/>
    </source>
</evidence>
<keyword evidence="2 4" id="KW-0808">Transferase</keyword>
<dbReference type="FunFam" id="3.40.50.1580:FF:000012">
    <property type="entry name" value="Probable 6-oxopurine nucleoside phosphorylase"/>
    <property type="match status" value="1"/>
</dbReference>
<dbReference type="InterPro" id="IPR035994">
    <property type="entry name" value="Nucleoside_phosphorylase_sf"/>
</dbReference>
<gene>
    <name evidence="4 6" type="primary">mtnP</name>
    <name evidence="6" type="ORF">EVJ46_00545</name>
</gene>
<keyword evidence="3 4" id="KW-0660">Purine salvage</keyword>
<dbReference type="GO" id="GO:0019509">
    <property type="term" value="P:L-methionine salvage from methylthioadenosine"/>
    <property type="evidence" value="ECO:0007669"/>
    <property type="project" value="UniProtKB-UniRule"/>
</dbReference>
<dbReference type="Gene3D" id="3.40.50.1580">
    <property type="entry name" value="Nucleoside phosphorylase domain"/>
    <property type="match status" value="1"/>
</dbReference>
<dbReference type="AlphaFoldDB" id="A0A519BHL6"/>
<accession>A0A519BHL6</accession>
<dbReference type="GO" id="GO:0017061">
    <property type="term" value="F:S-methyl-5-thioadenosine phosphorylase activity"/>
    <property type="evidence" value="ECO:0007669"/>
    <property type="project" value="UniProtKB-UniRule"/>
</dbReference>
<evidence type="ECO:0000256" key="2">
    <source>
        <dbReference type="ARBA" id="ARBA00022679"/>
    </source>
</evidence>
<dbReference type="PROSITE" id="PS01240">
    <property type="entry name" value="PNP_MTAP_2"/>
    <property type="match status" value="1"/>
</dbReference>